<name>A0A395UUN1_9FIRM</name>
<dbReference type="Proteomes" id="UP000465607">
    <property type="component" value="Unassembled WGS sequence"/>
</dbReference>
<evidence type="ECO:0000313" key="10">
    <source>
        <dbReference type="EMBL" id="RHD90614.1"/>
    </source>
</evidence>
<feature type="domain" description="HTH marR-type" evidence="4">
    <location>
        <begin position="1"/>
        <end position="133"/>
    </location>
</feature>
<evidence type="ECO:0000313" key="12">
    <source>
        <dbReference type="Proteomes" id="UP000260758"/>
    </source>
</evidence>
<evidence type="ECO:0000313" key="15">
    <source>
        <dbReference type="Proteomes" id="UP000266698"/>
    </source>
</evidence>
<dbReference type="PANTHER" id="PTHR42756:SF1">
    <property type="entry name" value="TRANSCRIPTIONAL REPRESSOR OF EMRAB OPERON"/>
    <property type="match status" value="1"/>
</dbReference>
<dbReference type="Proteomes" id="UP000283721">
    <property type="component" value="Unassembled WGS sequence"/>
</dbReference>
<dbReference type="PROSITE" id="PS50995">
    <property type="entry name" value="HTH_MARR_2"/>
    <property type="match status" value="1"/>
</dbReference>
<dbReference type="Pfam" id="PF12802">
    <property type="entry name" value="MarR_2"/>
    <property type="match status" value="1"/>
</dbReference>
<dbReference type="CDD" id="cd00090">
    <property type="entry name" value="HTH_ARSR"/>
    <property type="match status" value="1"/>
</dbReference>
<dbReference type="Proteomes" id="UP000284835">
    <property type="component" value="Unassembled WGS sequence"/>
</dbReference>
<evidence type="ECO:0000256" key="1">
    <source>
        <dbReference type="ARBA" id="ARBA00023015"/>
    </source>
</evidence>
<evidence type="ECO:0000313" key="11">
    <source>
        <dbReference type="EMBL" id="RHL76253.1"/>
    </source>
</evidence>
<dbReference type="EMBL" id="QRUJ01000023">
    <property type="protein sequence ID" value="RGR52351.1"/>
    <property type="molecule type" value="Genomic_DNA"/>
</dbReference>
<accession>A0A395UUN1</accession>
<dbReference type="EMBL" id="QSTP01000031">
    <property type="protein sequence ID" value="RGM66370.1"/>
    <property type="molecule type" value="Genomic_DNA"/>
</dbReference>
<dbReference type="InterPro" id="IPR036388">
    <property type="entry name" value="WH-like_DNA-bd_sf"/>
</dbReference>
<dbReference type="EMBL" id="QSQP01000023">
    <property type="protein sequence ID" value="RGK40163.1"/>
    <property type="molecule type" value="Genomic_DNA"/>
</dbReference>
<dbReference type="GO" id="GO:0003700">
    <property type="term" value="F:DNA-binding transcription factor activity"/>
    <property type="evidence" value="ECO:0007669"/>
    <property type="project" value="InterPro"/>
</dbReference>
<proteinExistence type="predicted"/>
<dbReference type="InterPro" id="IPR000835">
    <property type="entry name" value="HTH_MarR-typ"/>
</dbReference>
<dbReference type="InterPro" id="IPR036390">
    <property type="entry name" value="WH_DNA-bd_sf"/>
</dbReference>
<evidence type="ECO:0000256" key="2">
    <source>
        <dbReference type="ARBA" id="ARBA00023125"/>
    </source>
</evidence>
<dbReference type="EMBL" id="WKQV01000047">
    <property type="protein sequence ID" value="MSD28171.1"/>
    <property type="molecule type" value="Genomic_DNA"/>
</dbReference>
<dbReference type="SUPFAM" id="SSF46785">
    <property type="entry name" value="Winged helix' DNA-binding domain"/>
    <property type="match status" value="1"/>
</dbReference>
<dbReference type="Proteomes" id="UP000266698">
    <property type="component" value="Unassembled WGS sequence"/>
</dbReference>
<evidence type="ECO:0000313" key="13">
    <source>
        <dbReference type="Proteomes" id="UP000261052"/>
    </source>
</evidence>
<dbReference type="PANTHER" id="PTHR42756">
    <property type="entry name" value="TRANSCRIPTIONAL REGULATOR, MARR"/>
    <property type="match status" value="1"/>
</dbReference>
<dbReference type="AlphaFoldDB" id="A0A395UUN1"/>
<dbReference type="InterPro" id="IPR011991">
    <property type="entry name" value="ArsR-like_HTH"/>
</dbReference>
<evidence type="ECO:0000313" key="5">
    <source>
        <dbReference type="EMBL" id="MSD28171.1"/>
    </source>
</evidence>
<reference evidence="5 18" key="2">
    <citation type="journal article" date="2019" name="Nat. Med.">
        <title>A library of human gut bacterial isolates paired with longitudinal multiomics data enables mechanistic microbiome research.</title>
        <authorList>
            <person name="Poyet M."/>
            <person name="Groussin M."/>
            <person name="Gibbons S.M."/>
            <person name="Avila-Pacheco J."/>
            <person name="Jiang X."/>
            <person name="Kearney S.M."/>
            <person name="Perrotta A.R."/>
            <person name="Berdy B."/>
            <person name="Zhao S."/>
            <person name="Lieberman T.D."/>
            <person name="Swanson P.K."/>
            <person name="Smith M."/>
            <person name="Roesemann S."/>
            <person name="Alexander J.E."/>
            <person name="Rich S.A."/>
            <person name="Livny J."/>
            <person name="Vlamakis H."/>
            <person name="Clish C."/>
            <person name="Bullock K."/>
            <person name="Deik A."/>
            <person name="Scott J."/>
            <person name="Pierce K.A."/>
            <person name="Xavier R.J."/>
            <person name="Alm E.J."/>
        </authorList>
    </citation>
    <scope>NUCLEOTIDE SEQUENCE [LARGE SCALE GENOMIC DNA]</scope>
    <source>
        <strain evidence="5 18">BIOML-A5</strain>
    </source>
</reference>
<dbReference type="Proteomes" id="UP000266066">
    <property type="component" value="Unassembled WGS sequence"/>
</dbReference>
<evidence type="ECO:0000256" key="3">
    <source>
        <dbReference type="ARBA" id="ARBA00023163"/>
    </source>
</evidence>
<dbReference type="EMBL" id="QSJS01000030">
    <property type="protein sequence ID" value="RHD90614.1"/>
    <property type="molecule type" value="Genomic_DNA"/>
</dbReference>
<dbReference type="SMART" id="SM00347">
    <property type="entry name" value="HTH_MARR"/>
    <property type="match status" value="1"/>
</dbReference>
<evidence type="ECO:0000313" key="9">
    <source>
        <dbReference type="EMBL" id="RGZ88198.1"/>
    </source>
</evidence>
<keyword evidence="3" id="KW-0804">Transcription</keyword>
<dbReference type="EMBL" id="QRPB01000021">
    <property type="protein sequence ID" value="RHL76253.1"/>
    <property type="molecule type" value="Genomic_DNA"/>
</dbReference>
<evidence type="ECO:0000313" key="16">
    <source>
        <dbReference type="Proteomes" id="UP000283721"/>
    </source>
</evidence>
<organism evidence="8 14">
    <name type="scientific">Agathobacter rectalis</name>
    <dbReference type="NCBI Taxonomy" id="39491"/>
    <lineage>
        <taxon>Bacteria</taxon>
        <taxon>Bacillati</taxon>
        <taxon>Bacillota</taxon>
        <taxon>Clostridia</taxon>
        <taxon>Lachnospirales</taxon>
        <taxon>Lachnospiraceae</taxon>
        <taxon>Agathobacter</taxon>
    </lineage>
</organism>
<evidence type="ECO:0000313" key="14">
    <source>
        <dbReference type="Proteomes" id="UP000266066"/>
    </source>
</evidence>
<evidence type="ECO:0000313" key="8">
    <source>
        <dbReference type="EMBL" id="RGR52351.1"/>
    </source>
</evidence>
<reference evidence="12 13" key="1">
    <citation type="submission" date="2018-08" db="EMBL/GenBank/DDBJ databases">
        <title>A genome reference for cultivated species of the human gut microbiota.</title>
        <authorList>
            <person name="Zou Y."/>
            <person name="Xue W."/>
            <person name="Luo G."/>
        </authorList>
    </citation>
    <scope>NUCLEOTIDE SEQUENCE [LARGE SCALE GENOMIC DNA]</scope>
    <source>
        <strain evidence="8 14">AF25-15</strain>
        <strain evidence="11 15">AF36-2BH</strain>
        <strain evidence="10 17">AM30-13AC</strain>
        <strain evidence="9 16">AM47-6BH</strain>
        <strain evidence="7 12">OM07-13</strain>
        <strain evidence="6 13">TF11-15AC</strain>
    </source>
</reference>
<evidence type="ECO:0000259" key="4">
    <source>
        <dbReference type="PROSITE" id="PS50995"/>
    </source>
</evidence>
<sequence length="146" mass="17248">MIMNIRQRLNKNYNELNGLYHDISMKLGLSDSESMVMYMLYDIQEPLTQSDIVKATGLSKQTLNSAIRKLEKEGIIILEKLNEKSKKIVMTDKGQVLIEQKMKPLVDMEDRVLASWTEEDRRKYLELIEKFKVQFEKEVKAYDKRK</sequence>
<dbReference type="GO" id="GO:0003677">
    <property type="term" value="F:DNA binding"/>
    <property type="evidence" value="ECO:0007669"/>
    <property type="project" value="UniProtKB-KW"/>
</dbReference>
<evidence type="ECO:0000313" key="7">
    <source>
        <dbReference type="EMBL" id="RGM66370.1"/>
    </source>
</evidence>
<evidence type="ECO:0000313" key="6">
    <source>
        <dbReference type="EMBL" id="RGK40163.1"/>
    </source>
</evidence>
<comment type="caution">
    <text evidence="8">The sequence shown here is derived from an EMBL/GenBank/DDBJ whole genome shotgun (WGS) entry which is preliminary data.</text>
</comment>
<dbReference type="Proteomes" id="UP000260758">
    <property type="component" value="Unassembled WGS sequence"/>
</dbReference>
<protein>
    <submittedName>
        <fullName evidence="8">MarR family transcriptional regulator</fullName>
    </submittedName>
</protein>
<gene>
    <name evidence="11" type="ORF">DW001_13950</name>
    <name evidence="10" type="ORF">DW775_14585</name>
    <name evidence="9" type="ORF">DW967_15520</name>
    <name evidence="8" type="ORF">DWY38_14660</name>
    <name evidence="7" type="ORF">DXB99_17760</name>
    <name evidence="6" type="ORF">DXD13_13920</name>
    <name evidence="5" type="ORF">GKE44_13850</name>
</gene>
<evidence type="ECO:0000313" key="17">
    <source>
        <dbReference type="Proteomes" id="UP000284835"/>
    </source>
</evidence>
<dbReference type="EMBL" id="QSES01000042">
    <property type="protein sequence ID" value="RGZ88198.1"/>
    <property type="molecule type" value="Genomic_DNA"/>
</dbReference>
<keyword evidence="2" id="KW-0238">DNA-binding</keyword>
<evidence type="ECO:0000313" key="18">
    <source>
        <dbReference type="Proteomes" id="UP000465607"/>
    </source>
</evidence>
<keyword evidence="1" id="KW-0805">Transcription regulation</keyword>
<dbReference type="Gene3D" id="1.10.10.10">
    <property type="entry name" value="Winged helix-like DNA-binding domain superfamily/Winged helix DNA-binding domain"/>
    <property type="match status" value="1"/>
</dbReference>
<dbReference type="Proteomes" id="UP000261052">
    <property type="component" value="Unassembled WGS sequence"/>
</dbReference>